<organism evidence="2 3">
    <name type="scientific">Rhypophila decipiens</name>
    <dbReference type="NCBI Taxonomy" id="261697"/>
    <lineage>
        <taxon>Eukaryota</taxon>
        <taxon>Fungi</taxon>
        <taxon>Dikarya</taxon>
        <taxon>Ascomycota</taxon>
        <taxon>Pezizomycotina</taxon>
        <taxon>Sordariomycetes</taxon>
        <taxon>Sordariomycetidae</taxon>
        <taxon>Sordariales</taxon>
        <taxon>Naviculisporaceae</taxon>
        <taxon>Rhypophila</taxon>
    </lineage>
</organism>
<reference evidence="2" key="1">
    <citation type="journal article" date="2023" name="Mol. Phylogenet. Evol.">
        <title>Genome-scale phylogeny and comparative genomics of the fungal order Sordariales.</title>
        <authorList>
            <person name="Hensen N."/>
            <person name="Bonometti L."/>
            <person name="Westerberg I."/>
            <person name="Brannstrom I.O."/>
            <person name="Guillou S."/>
            <person name="Cros-Aarteil S."/>
            <person name="Calhoun S."/>
            <person name="Haridas S."/>
            <person name="Kuo A."/>
            <person name="Mondo S."/>
            <person name="Pangilinan J."/>
            <person name="Riley R."/>
            <person name="LaButti K."/>
            <person name="Andreopoulos B."/>
            <person name="Lipzen A."/>
            <person name="Chen C."/>
            <person name="Yan M."/>
            <person name="Daum C."/>
            <person name="Ng V."/>
            <person name="Clum A."/>
            <person name="Steindorff A."/>
            <person name="Ohm R.A."/>
            <person name="Martin F."/>
            <person name="Silar P."/>
            <person name="Natvig D.O."/>
            <person name="Lalanne C."/>
            <person name="Gautier V."/>
            <person name="Ament-Velasquez S.L."/>
            <person name="Kruys A."/>
            <person name="Hutchinson M.I."/>
            <person name="Powell A.J."/>
            <person name="Barry K."/>
            <person name="Miller A.N."/>
            <person name="Grigoriev I.V."/>
            <person name="Debuchy R."/>
            <person name="Gladieux P."/>
            <person name="Hiltunen Thoren M."/>
            <person name="Johannesson H."/>
        </authorList>
    </citation>
    <scope>NUCLEOTIDE SEQUENCE</scope>
    <source>
        <strain evidence="2">PSN293</strain>
    </source>
</reference>
<accession>A0AAN7BAV8</accession>
<dbReference type="Proteomes" id="UP001301769">
    <property type="component" value="Unassembled WGS sequence"/>
</dbReference>
<keyword evidence="1" id="KW-0732">Signal</keyword>
<gene>
    <name evidence="2" type="ORF">QBC37DRAFT_157694</name>
</gene>
<dbReference type="EMBL" id="MU858096">
    <property type="protein sequence ID" value="KAK4214315.1"/>
    <property type="molecule type" value="Genomic_DNA"/>
</dbReference>
<name>A0AAN7BAV8_9PEZI</name>
<feature type="chain" id="PRO_5042877687" evidence="1">
    <location>
        <begin position="22"/>
        <end position="85"/>
    </location>
</feature>
<keyword evidence="3" id="KW-1185">Reference proteome</keyword>
<comment type="caution">
    <text evidence="2">The sequence shown here is derived from an EMBL/GenBank/DDBJ whole genome shotgun (WGS) entry which is preliminary data.</text>
</comment>
<feature type="signal peptide" evidence="1">
    <location>
        <begin position="1"/>
        <end position="21"/>
    </location>
</feature>
<sequence>MRLSTLWSISVVTIFHNHVIAYPAPQFGSYLGDCKTECSYPNMQLVCQWPTLYCAMPGNFVITPVGTCDQCSVFATPVPAPAKPN</sequence>
<protein>
    <submittedName>
        <fullName evidence="2">Uncharacterized protein</fullName>
    </submittedName>
</protein>
<evidence type="ECO:0000313" key="3">
    <source>
        <dbReference type="Proteomes" id="UP001301769"/>
    </source>
</evidence>
<dbReference type="AlphaFoldDB" id="A0AAN7BAV8"/>
<evidence type="ECO:0000256" key="1">
    <source>
        <dbReference type="SAM" id="SignalP"/>
    </source>
</evidence>
<proteinExistence type="predicted"/>
<reference evidence="2" key="2">
    <citation type="submission" date="2023-05" db="EMBL/GenBank/DDBJ databases">
        <authorList>
            <consortium name="Lawrence Berkeley National Laboratory"/>
            <person name="Steindorff A."/>
            <person name="Hensen N."/>
            <person name="Bonometti L."/>
            <person name="Westerberg I."/>
            <person name="Brannstrom I.O."/>
            <person name="Guillou S."/>
            <person name="Cros-Aarteil S."/>
            <person name="Calhoun S."/>
            <person name="Haridas S."/>
            <person name="Kuo A."/>
            <person name="Mondo S."/>
            <person name="Pangilinan J."/>
            <person name="Riley R."/>
            <person name="Labutti K."/>
            <person name="Andreopoulos B."/>
            <person name="Lipzen A."/>
            <person name="Chen C."/>
            <person name="Yanf M."/>
            <person name="Daum C."/>
            <person name="Ng V."/>
            <person name="Clum A."/>
            <person name="Ohm R."/>
            <person name="Martin F."/>
            <person name="Silar P."/>
            <person name="Natvig D."/>
            <person name="Lalanne C."/>
            <person name="Gautier V."/>
            <person name="Ament-Velasquez S.L."/>
            <person name="Kruys A."/>
            <person name="Hutchinson M.I."/>
            <person name="Powell A.J."/>
            <person name="Barry K."/>
            <person name="Miller A.N."/>
            <person name="Grigoriev I.V."/>
            <person name="Debuchy R."/>
            <person name="Gladieux P."/>
            <person name="Thoren M.H."/>
            <person name="Johannesson H."/>
        </authorList>
    </citation>
    <scope>NUCLEOTIDE SEQUENCE</scope>
    <source>
        <strain evidence="2">PSN293</strain>
    </source>
</reference>
<evidence type="ECO:0000313" key="2">
    <source>
        <dbReference type="EMBL" id="KAK4214315.1"/>
    </source>
</evidence>